<gene>
    <name evidence="5" type="primary">vapC</name>
    <name evidence="7" type="ORF">PLANPX_0618</name>
</gene>
<accession>A0A5K7X9K3</accession>
<dbReference type="InterPro" id="IPR022907">
    <property type="entry name" value="VapC_family"/>
</dbReference>
<evidence type="ECO:0000256" key="5">
    <source>
        <dbReference type="HAMAP-Rule" id="MF_00265"/>
    </source>
</evidence>
<keyword evidence="4 5" id="KW-0378">Hydrolase</keyword>
<feature type="binding site" evidence="5">
    <location>
        <position position="5"/>
    </location>
    <ligand>
        <name>Mg(2+)</name>
        <dbReference type="ChEBI" id="CHEBI:18420"/>
    </ligand>
</feature>
<dbReference type="HAMAP" id="MF_00265">
    <property type="entry name" value="VapC_Nob1"/>
    <property type="match status" value="1"/>
</dbReference>
<feature type="domain" description="PIN" evidence="6">
    <location>
        <begin position="2"/>
        <end position="128"/>
    </location>
</feature>
<dbReference type="GO" id="GO:0016075">
    <property type="term" value="P:rRNA catabolic process"/>
    <property type="evidence" value="ECO:0007669"/>
    <property type="project" value="TreeGrafter"/>
</dbReference>
<dbReference type="InterPro" id="IPR002716">
    <property type="entry name" value="PIN_dom"/>
</dbReference>
<evidence type="ECO:0000256" key="1">
    <source>
        <dbReference type="ARBA" id="ARBA00022649"/>
    </source>
</evidence>
<sequence>MIFIDTSALLARYVERDQHFAAARECWAELLSSETMLVTSCHVVVETLTLLGRRTDYKFAAERARRLYASTQFTILRATEQSEIDAVAWFERMAGVKASFTDCISFSLMQRLGISDVFTFDDDFTHAGFRVIPNRKNL</sequence>
<dbReference type="GO" id="GO:0016787">
    <property type="term" value="F:hydrolase activity"/>
    <property type="evidence" value="ECO:0007669"/>
    <property type="project" value="UniProtKB-KW"/>
</dbReference>
<dbReference type="Proteomes" id="UP000326837">
    <property type="component" value="Chromosome"/>
</dbReference>
<keyword evidence="1 5" id="KW-1277">Toxin-antitoxin system</keyword>
<keyword evidence="3 5" id="KW-0479">Metal-binding</keyword>
<evidence type="ECO:0000313" key="7">
    <source>
        <dbReference type="EMBL" id="BBO31006.1"/>
    </source>
</evidence>
<dbReference type="InterPro" id="IPR029060">
    <property type="entry name" value="PIN-like_dom_sf"/>
</dbReference>
<feature type="binding site" evidence="5">
    <location>
        <position position="102"/>
    </location>
    <ligand>
        <name>Mg(2+)</name>
        <dbReference type="ChEBI" id="CHEBI:18420"/>
    </ligand>
</feature>
<evidence type="ECO:0000256" key="4">
    <source>
        <dbReference type="ARBA" id="ARBA00022801"/>
    </source>
</evidence>
<dbReference type="KEGG" id="lpav:PLANPX_0618"/>
<name>A0A5K7X9K3_9BACT</name>
<comment type="function">
    <text evidence="5">Toxic component of a toxin-antitoxin (TA) system. An RNase.</text>
</comment>
<proteinExistence type="inferred from homology"/>
<dbReference type="AlphaFoldDB" id="A0A5K7X9K3"/>
<comment type="similarity">
    <text evidence="5">Belongs to the PINc/VapC protein family.</text>
</comment>
<dbReference type="EMBL" id="AP021861">
    <property type="protein sequence ID" value="BBO31006.1"/>
    <property type="molecule type" value="Genomic_DNA"/>
</dbReference>
<reference evidence="8" key="1">
    <citation type="submission" date="2019-10" db="EMBL/GenBank/DDBJ databases">
        <title>Lacipirellula parvula gen. nov., sp. nov., representing a lineage of planctomycetes widespread in freshwater anoxic habitats, and description of the family Lacipirellulaceae.</title>
        <authorList>
            <person name="Dedysh S.N."/>
            <person name="Kulichevskaya I.S."/>
            <person name="Beletsky A.V."/>
            <person name="Rakitin A.L."/>
            <person name="Mardanov A.V."/>
            <person name="Ivanova A.A."/>
            <person name="Saltykova V.X."/>
            <person name="Rijpstra W.I.C."/>
            <person name="Sinninghe Damste J.S."/>
            <person name="Ravin N.V."/>
        </authorList>
    </citation>
    <scope>NUCLEOTIDE SEQUENCE [LARGE SCALE GENOMIC DNA]</scope>
    <source>
        <strain evidence="8">PX69</strain>
    </source>
</reference>
<dbReference type="Gene3D" id="3.40.50.1010">
    <property type="entry name" value="5'-nuclease"/>
    <property type="match status" value="1"/>
</dbReference>
<evidence type="ECO:0000259" key="6">
    <source>
        <dbReference type="Pfam" id="PF01850"/>
    </source>
</evidence>
<keyword evidence="2 5" id="KW-0540">Nuclease</keyword>
<dbReference type="RefSeq" id="WP_152097233.1">
    <property type="nucleotide sequence ID" value="NZ_AP021861.1"/>
</dbReference>
<organism evidence="7 8">
    <name type="scientific">Lacipirellula parvula</name>
    <dbReference type="NCBI Taxonomy" id="2650471"/>
    <lineage>
        <taxon>Bacteria</taxon>
        <taxon>Pseudomonadati</taxon>
        <taxon>Planctomycetota</taxon>
        <taxon>Planctomycetia</taxon>
        <taxon>Pirellulales</taxon>
        <taxon>Lacipirellulaceae</taxon>
        <taxon>Lacipirellula</taxon>
    </lineage>
</organism>
<dbReference type="GO" id="GO:0000287">
    <property type="term" value="F:magnesium ion binding"/>
    <property type="evidence" value="ECO:0007669"/>
    <property type="project" value="UniProtKB-UniRule"/>
</dbReference>
<comment type="cofactor">
    <cofactor evidence="5">
        <name>Mg(2+)</name>
        <dbReference type="ChEBI" id="CHEBI:18420"/>
    </cofactor>
</comment>
<keyword evidence="5" id="KW-0460">Magnesium</keyword>
<dbReference type="SUPFAM" id="SSF88723">
    <property type="entry name" value="PIN domain-like"/>
    <property type="match status" value="1"/>
</dbReference>
<keyword evidence="8" id="KW-1185">Reference proteome</keyword>
<dbReference type="GO" id="GO:0004521">
    <property type="term" value="F:RNA endonuclease activity"/>
    <property type="evidence" value="ECO:0007669"/>
    <property type="project" value="InterPro"/>
</dbReference>
<dbReference type="PANTHER" id="PTHR42188">
    <property type="entry name" value="23S RRNA-SPECIFIC ENDONUCLEASE VAPC20"/>
    <property type="match status" value="1"/>
</dbReference>
<keyword evidence="5" id="KW-0800">Toxin</keyword>
<evidence type="ECO:0000256" key="3">
    <source>
        <dbReference type="ARBA" id="ARBA00022723"/>
    </source>
</evidence>
<dbReference type="EC" id="3.1.-.-" evidence="5"/>
<dbReference type="PANTHER" id="PTHR42188:SF1">
    <property type="entry name" value="23S RRNA-SPECIFIC ENDONUCLEASE VAPC20"/>
    <property type="match status" value="1"/>
</dbReference>
<protein>
    <recommendedName>
        <fullName evidence="5">Ribonuclease VapC</fullName>
        <shortName evidence="5">RNase VapC</shortName>
        <ecNumber evidence="5">3.1.-.-</ecNumber>
    </recommendedName>
    <alternativeName>
        <fullName evidence="5">Toxin VapC</fullName>
    </alternativeName>
</protein>
<dbReference type="InterPro" id="IPR039018">
    <property type="entry name" value="VapC20-like"/>
</dbReference>
<evidence type="ECO:0000313" key="8">
    <source>
        <dbReference type="Proteomes" id="UP000326837"/>
    </source>
</evidence>
<dbReference type="Pfam" id="PF01850">
    <property type="entry name" value="PIN"/>
    <property type="match status" value="1"/>
</dbReference>
<evidence type="ECO:0000256" key="2">
    <source>
        <dbReference type="ARBA" id="ARBA00022722"/>
    </source>
</evidence>
<dbReference type="GO" id="GO:0090729">
    <property type="term" value="F:toxin activity"/>
    <property type="evidence" value="ECO:0007669"/>
    <property type="project" value="UniProtKB-KW"/>
</dbReference>